<dbReference type="InterPro" id="IPR019734">
    <property type="entry name" value="TPR_rpt"/>
</dbReference>
<keyword evidence="1" id="KW-0802">TPR repeat</keyword>
<evidence type="ECO:0000313" key="3">
    <source>
        <dbReference type="Proteomes" id="UP000019140"/>
    </source>
</evidence>
<proteinExistence type="predicted"/>
<dbReference type="Proteomes" id="UP000019140">
    <property type="component" value="Unassembled WGS sequence"/>
</dbReference>
<protein>
    <submittedName>
        <fullName evidence="2">Uncharacterized protein</fullName>
    </submittedName>
</protein>
<keyword evidence="3" id="KW-1185">Reference proteome</keyword>
<gene>
    <name evidence="2" type="ORF">ETSY2_30780</name>
</gene>
<dbReference type="Pfam" id="PF14559">
    <property type="entry name" value="TPR_19"/>
    <property type="match status" value="1"/>
</dbReference>
<sequence length="153" mass="16929">MRASRCFVQGQRLAANGQLDEALNAFEQALAWRPQMTGVHLHYALALSDADRLDEAVSAMHKAMAIEPLNAVLPMFLGLILFDHADYPGAQSWCEQALILDPQQLRAQALLALVDLAEGRVARGYEQLQQSQSPSLSMLERLAFKCGMRQPPL</sequence>
<reference evidence="2 3" key="1">
    <citation type="journal article" date="2014" name="Nature">
        <title>An environmental bacterial taxon with a large and distinct metabolic repertoire.</title>
        <authorList>
            <person name="Wilson M.C."/>
            <person name="Mori T."/>
            <person name="Ruckert C."/>
            <person name="Uria A.R."/>
            <person name="Helf M.J."/>
            <person name="Takada K."/>
            <person name="Gernert C."/>
            <person name="Steffens U.A."/>
            <person name="Heycke N."/>
            <person name="Schmitt S."/>
            <person name="Rinke C."/>
            <person name="Helfrich E.J."/>
            <person name="Brachmann A.O."/>
            <person name="Gurgui C."/>
            <person name="Wakimoto T."/>
            <person name="Kracht M."/>
            <person name="Crusemann M."/>
            <person name="Hentschel U."/>
            <person name="Abe I."/>
            <person name="Matsunaga S."/>
            <person name="Kalinowski J."/>
            <person name="Takeyama H."/>
            <person name="Piel J."/>
        </authorList>
    </citation>
    <scope>NUCLEOTIDE SEQUENCE [LARGE SCALE GENOMIC DNA]</scope>
    <source>
        <strain evidence="3">TSY2</strain>
    </source>
</reference>
<dbReference type="HOGENOM" id="CLU_1717004_0_0_7"/>
<comment type="caution">
    <text evidence="2">The sequence shown here is derived from an EMBL/GenBank/DDBJ whole genome shotgun (WGS) entry which is preliminary data.</text>
</comment>
<dbReference type="AlphaFoldDB" id="W4M1R9"/>
<name>W4M1R9_9BACT</name>
<accession>W4M1R9</accession>
<dbReference type="InterPro" id="IPR011990">
    <property type="entry name" value="TPR-like_helical_dom_sf"/>
</dbReference>
<dbReference type="EMBL" id="AZHX01001308">
    <property type="protein sequence ID" value="ETX04098.1"/>
    <property type="molecule type" value="Genomic_DNA"/>
</dbReference>
<feature type="repeat" description="TPR" evidence="1">
    <location>
        <begin position="3"/>
        <end position="36"/>
    </location>
</feature>
<dbReference type="SUPFAM" id="SSF48452">
    <property type="entry name" value="TPR-like"/>
    <property type="match status" value="1"/>
</dbReference>
<evidence type="ECO:0000313" key="2">
    <source>
        <dbReference type="EMBL" id="ETX04098.1"/>
    </source>
</evidence>
<dbReference type="PROSITE" id="PS50005">
    <property type="entry name" value="TPR"/>
    <property type="match status" value="1"/>
</dbReference>
<dbReference type="Gene3D" id="1.25.40.10">
    <property type="entry name" value="Tetratricopeptide repeat domain"/>
    <property type="match status" value="1"/>
</dbReference>
<evidence type="ECO:0000256" key="1">
    <source>
        <dbReference type="PROSITE-ProRule" id="PRU00339"/>
    </source>
</evidence>
<organism evidence="2 3">
    <name type="scientific">Candidatus Entotheonella gemina</name>
    <dbReference type="NCBI Taxonomy" id="1429439"/>
    <lineage>
        <taxon>Bacteria</taxon>
        <taxon>Pseudomonadati</taxon>
        <taxon>Nitrospinota/Tectimicrobiota group</taxon>
        <taxon>Candidatus Tectimicrobiota</taxon>
        <taxon>Candidatus Entotheonellia</taxon>
        <taxon>Candidatus Entotheonellales</taxon>
        <taxon>Candidatus Entotheonellaceae</taxon>
        <taxon>Candidatus Entotheonella</taxon>
    </lineage>
</organism>
<feature type="non-terminal residue" evidence="2">
    <location>
        <position position="153"/>
    </location>
</feature>